<protein>
    <submittedName>
        <fullName evidence="2">Uncharacterized protein</fullName>
    </submittedName>
</protein>
<dbReference type="GeneID" id="54297319"/>
<sequence length="72" mass="7773">MQPHPANLTPPDEQQQRQGQRLSIPLCHTPASPPALVRWGFRGELVLGLLARCYCDTENCGGGIYCGSHGDG</sequence>
<dbReference type="EMBL" id="ML995477">
    <property type="protein sequence ID" value="KAF2145352.1"/>
    <property type="molecule type" value="Genomic_DNA"/>
</dbReference>
<dbReference type="RefSeq" id="XP_033401064.1">
    <property type="nucleotide sequence ID" value="XM_033539823.1"/>
</dbReference>
<keyword evidence="3" id="KW-1185">Reference proteome</keyword>
<evidence type="ECO:0000313" key="2">
    <source>
        <dbReference type="EMBL" id="KAF2145352.1"/>
    </source>
</evidence>
<proteinExistence type="predicted"/>
<dbReference type="AlphaFoldDB" id="A0A6A6BMK1"/>
<feature type="compositionally biased region" description="Polar residues" evidence="1">
    <location>
        <begin position="12"/>
        <end position="21"/>
    </location>
</feature>
<evidence type="ECO:0000313" key="3">
    <source>
        <dbReference type="Proteomes" id="UP000799438"/>
    </source>
</evidence>
<reference evidence="2" key="1">
    <citation type="journal article" date="2020" name="Stud. Mycol.">
        <title>101 Dothideomycetes genomes: a test case for predicting lifestyles and emergence of pathogens.</title>
        <authorList>
            <person name="Haridas S."/>
            <person name="Albert R."/>
            <person name="Binder M."/>
            <person name="Bloem J."/>
            <person name="Labutti K."/>
            <person name="Salamov A."/>
            <person name="Andreopoulos B."/>
            <person name="Baker S."/>
            <person name="Barry K."/>
            <person name="Bills G."/>
            <person name="Bluhm B."/>
            <person name="Cannon C."/>
            <person name="Castanera R."/>
            <person name="Culley D."/>
            <person name="Daum C."/>
            <person name="Ezra D."/>
            <person name="Gonzalez J."/>
            <person name="Henrissat B."/>
            <person name="Kuo A."/>
            <person name="Liang C."/>
            <person name="Lipzen A."/>
            <person name="Lutzoni F."/>
            <person name="Magnuson J."/>
            <person name="Mondo S."/>
            <person name="Nolan M."/>
            <person name="Ohm R."/>
            <person name="Pangilinan J."/>
            <person name="Park H.-J."/>
            <person name="Ramirez L."/>
            <person name="Alfaro M."/>
            <person name="Sun H."/>
            <person name="Tritt A."/>
            <person name="Yoshinaga Y."/>
            <person name="Zwiers L.-H."/>
            <person name="Turgeon B."/>
            <person name="Goodwin S."/>
            <person name="Spatafora J."/>
            <person name="Crous P."/>
            <person name="Grigoriev I."/>
        </authorList>
    </citation>
    <scope>NUCLEOTIDE SEQUENCE</scope>
    <source>
        <strain evidence="2">CBS 121167</strain>
    </source>
</reference>
<evidence type="ECO:0000256" key="1">
    <source>
        <dbReference type="SAM" id="MobiDB-lite"/>
    </source>
</evidence>
<accession>A0A6A6BMK1</accession>
<gene>
    <name evidence="2" type="ORF">K452DRAFT_283710</name>
</gene>
<name>A0A6A6BMK1_9PEZI</name>
<organism evidence="2 3">
    <name type="scientific">Aplosporella prunicola CBS 121167</name>
    <dbReference type="NCBI Taxonomy" id="1176127"/>
    <lineage>
        <taxon>Eukaryota</taxon>
        <taxon>Fungi</taxon>
        <taxon>Dikarya</taxon>
        <taxon>Ascomycota</taxon>
        <taxon>Pezizomycotina</taxon>
        <taxon>Dothideomycetes</taxon>
        <taxon>Dothideomycetes incertae sedis</taxon>
        <taxon>Botryosphaeriales</taxon>
        <taxon>Aplosporellaceae</taxon>
        <taxon>Aplosporella</taxon>
    </lineage>
</organism>
<dbReference type="Proteomes" id="UP000799438">
    <property type="component" value="Unassembled WGS sequence"/>
</dbReference>
<feature type="region of interest" description="Disordered" evidence="1">
    <location>
        <begin position="1"/>
        <end position="25"/>
    </location>
</feature>